<organism evidence="1 2">
    <name type="scientific">Staurois parvus</name>
    <dbReference type="NCBI Taxonomy" id="386267"/>
    <lineage>
        <taxon>Eukaryota</taxon>
        <taxon>Metazoa</taxon>
        <taxon>Chordata</taxon>
        <taxon>Craniata</taxon>
        <taxon>Vertebrata</taxon>
        <taxon>Euteleostomi</taxon>
        <taxon>Amphibia</taxon>
        <taxon>Batrachia</taxon>
        <taxon>Anura</taxon>
        <taxon>Neobatrachia</taxon>
        <taxon>Ranoidea</taxon>
        <taxon>Ranidae</taxon>
        <taxon>Staurois</taxon>
    </lineage>
</organism>
<reference evidence="1" key="1">
    <citation type="submission" date="2023-05" db="EMBL/GenBank/DDBJ databases">
        <authorList>
            <person name="Stuckert A."/>
        </authorList>
    </citation>
    <scope>NUCLEOTIDE SEQUENCE</scope>
</reference>
<dbReference type="EMBL" id="CATNWA010001900">
    <property type="protein sequence ID" value="CAI9541422.1"/>
    <property type="molecule type" value="Genomic_DNA"/>
</dbReference>
<name>A0ABN9B2U2_9NEOB</name>
<sequence length="51" mass="5457">MYTSAHAFQSWCLGQQVSEVSAGGDESSSREMVAVRGRCTSFWGGAEGVKK</sequence>
<comment type="caution">
    <text evidence="1">The sequence shown here is derived from an EMBL/GenBank/DDBJ whole genome shotgun (WGS) entry which is preliminary data.</text>
</comment>
<evidence type="ECO:0000313" key="1">
    <source>
        <dbReference type="EMBL" id="CAI9541422.1"/>
    </source>
</evidence>
<evidence type="ECO:0000313" key="2">
    <source>
        <dbReference type="Proteomes" id="UP001162483"/>
    </source>
</evidence>
<accession>A0ABN9B2U2</accession>
<keyword evidence="2" id="KW-1185">Reference proteome</keyword>
<dbReference type="Proteomes" id="UP001162483">
    <property type="component" value="Unassembled WGS sequence"/>
</dbReference>
<gene>
    <name evidence="1" type="ORF">SPARVUS_LOCUS1921244</name>
</gene>
<proteinExistence type="predicted"/>
<protein>
    <submittedName>
        <fullName evidence="1">Uncharacterized protein</fullName>
    </submittedName>
</protein>